<reference evidence="2 3" key="1">
    <citation type="submission" date="2019-03" db="EMBL/GenBank/DDBJ databases">
        <title>This is whole genome sequence of Paenibacillus sp MS74 strain.</title>
        <authorList>
            <person name="Trinh H.N."/>
        </authorList>
    </citation>
    <scope>NUCLEOTIDE SEQUENCE [LARGE SCALE GENOMIC DNA]</scope>
    <source>
        <strain evidence="2 3">MS74</strain>
    </source>
</reference>
<gene>
    <name evidence="2" type="ORF">E1757_24380</name>
</gene>
<evidence type="ECO:0000313" key="3">
    <source>
        <dbReference type="Proteomes" id="UP000295636"/>
    </source>
</evidence>
<keyword evidence="3" id="KW-1185">Reference proteome</keyword>
<name>A0A4R5KF95_9BACL</name>
<dbReference type="Proteomes" id="UP000295636">
    <property type="component" value="Unassembled WGS sequence"/>
</dbReference>
<dbReference type="PANTHER" id="PTHR43317">
    <property type="entry name" value="THERMOSPERMINE SYNTHASE ACAULIS5"/>
    <property type="match status" value="1"/>
</dbReference>
<dbReference type="PANTHER" id="PTHR43317:SF1">
    <property type="entry name" value="THERMOSPERMINE SYNTHASE ACAULIS5"/>
    <property type="match status" value="1"/>
</dbReference>
<dbReference type="GO" id="GO:0006596">
    <property type="term" value="P:polyamine biosynthetic process"/>
    <property type="evidence" value="ECO:0007669"/>
    <property type="project" value="UniProtKB-KW"/>
</dbReference>
<evidence type="ECO:0000313" key="2">
    <source>
        <dbReference type="EMBL" id="TDF94041.1"/>
    </source>
</evidence>
<keyword evidence="1" id="KW-0620">Polyamine biosynthesis</keyword>
<dbReference type="SUPFAM" id="SSF53335">
    <property type="entry name" value="S-adenosyl-L-methionine-dependent methyltransferases"/>
    <property type="match status" value="1"/>
</dbReference>
<accession>A0A4R5KF95</accession>
<evidence type="ECO:0000256" key="1">
    <source>
        <dbReference type="ARBA" id="ARBA00023115"/>
    </source>
</evidence>
<dbReference type="OrthoDB" id="9761985at2"/>
<proteinExistence type="predicted"/>
<dbReference type="InterPro" id="IPR029063">
    <property type="entry name" value="SAM-dependent_MTases_sf"/>
</dbReference>
<organism evidence="2 3">
    <name type="scientific">Paenibacillus piri</name>
    <dbReference type="NCBI Taxonomy" id="2547395"/>
    <lineage>
        <taxon>Bacteria</taxon>
        <taxon>Bacillati</taxon>
        <taxon>Bacillota</taxon>
        <taxon>Bacilli</taxon>
        <taxon>Bacillales</taxon>
        <taxon>Paenibacillaceae</taxon>
        <taxon>Paenibacillus</taxon>
    </lineage>
</organism>
<dbReference type="NCBIfam" id="NF037959">
    <property type="entry name" value="MFS_SpdSyn"/>
    <property type="match status" value="1"/>
</dbReference>
<dbReference type="RefSeq" id="WP_133233092.1">
    <property type="nucleotide sequence ID" value="NZ_SMRT01000014.1"/>
</dbReference>
<dbReference type="Pfam" id="PF01564">
    <property type="entry name" value="Spermine_synth"/>
    <property type="match status" value="1"/>
</dbReference>
<protein>
    <submittedName>
        <fullName evidence="2">Spermidine synthase</fullName>
    </submittedName>
</protein>
<dbReference type="AlphaFoldDB" id="A0A4R5KF95"/>
<dbReference type="Gene3D" id="3.40.50.150">
    <property type="entry name" value="Vaccinia Virus protein VP39"/>
    <property type="match status" value="1"/>
</dbReference>
<sequence length="254" mass="28891">MQLLAKEFSRIHEIAVYETSQLYGQLGKYRFLQFSDHAVQGAMDMNDPKRIVLEYPRAIIHCMEHNNPAFEHVFVIGHGIGTISGHYPQKRFKVAEIDETVAELSRAFFQYGKDDIVIGDGRLILQDEQPGTLDYIIVDAFTRKGTPTHLTSLQFFDITRQKLNPRGAIILNLTGKIKNDKHINAIYTTLKESYACTRAFSLPGEAASDIRNIIIIGSSRTTDFQPRQMAEFIEIELEPGYVITDQTPYPPARR</sequence>
<dbReference type="EMBL" id="SMRT01000014">
    <property type="protein sequence ID" value="TDF94041.1"/>
    <property type="molecule type" value="Genomic_DNA"/>
</dbReference>
<comment type="caution">
    <text evidence="2">The sequence shown here is derived from an EMBL/GenBank/DDBJ whole genome shotgun (WGS) entry which is preliminary data.</text>
</comment>